<dbReference type="GO" id="GO:0005737">
    <property type="term" value="C:cytoplasm"/>
    <property type="evidence" value="ECO:0007669"/>
    <property type="project" value="TreeGrafter"/>
</dbReference>
<feature type="region of interest" description="Disordered" evidence="1">
    <location>
        <begin position="1"/>
        <end position="32"/>
    </location>
</feature>
<evidence type="ECO:0000259" key="2">
    <source>
        <dbReference type="Pfam" id="PF01370"/>
    </source>
</evidence>
<dbReference type="PANTHER" id="PTHR48079:SF6">
    <property type="entry name" value="NAD(P)-BINDING DOMAIN-CONTAINING PROTEIN-RELATED"/>
    <property type="match status" value="1"/>
</dbReference>
<sequence>MPRRDGQELGRRARHRHRHAAPPRRRRRPVTGGPCLLTGATGFIGGHVAQRLVRDGRHVRCLVRPTSDAALLRELGVELAVGDLMDAASVARAAQGCDAVVHGAALVSDWATVAEIRQVNVQGTRNVLDAAAGASVRRLVHISSTDVYGHPGGRAVDETHVATRFANWYAETKALAEREVRATAQARGLEAVILRPATVYGPRSTDVIGEIAKAIRGRHMVLIDGGRTIAGLVYAGNVADAALLALDHEAAPGEAYNITDALPVTWRGLTDDLAAGLGCPPVRLSMPYDVAGAIGTGLEHGYRLLRRATGLRTAPLLSRQAVQVMGVDQDFSNARAREGLGWTPRVGYAAGLEATLDWLRALPGG</sequence>
<dbReference type="SUPFAM" id="SSF51735">
    <property type="entry name" value="NAD(P)-binding Rossmann-fold domains"/>
    <property type="match status" value="1"/>
</dbReference>
<evidence type="ECO:0000313" key="4">
    <source>
        <dbReference type="Proteomes" id="UP000321805"/>
    </source>
</evidence>
<feature type="domain" description="NAD-dependent epimerase/dehydratase" evidence="2">
    <location>
        <begin position="36"/>
        <end position="258"/>
    </location>
</feature>
<dbReference type="InterPro" id="IPR001509">
    <property type="entry name" value="Epimerase_deHydtase"/>
</dbReference>
<dbReference type="InterPro" id="IPR051783">
    <property type="entry name" value="NAD(P)-dependent_oxidoreduct"/>
</dbReference>
<dbReference type="EMBL" id="CP042430">
    <property type="protein sequence ID" value="QEC49543.1"/>
    <property type="molecule type" value="Genomic_DNA"/>
</dbReference>
<feature type="compositionally biased region" description="Basic residues" evidence="1">
    <location>
        <begin position="12"/>
        <end position="29"/>
    </location>
</feature>
<keyword evidence="4" id="KW-1185">Reference proteome</keyword>
<evidence type="ECO:0000256" key="1">
    <source>
        <dbReference type="SAM" id="MobiDB-lite"/>
    </source>
</evidence>
<dbReference type="Gene3D" id="3.40.50.720">
    <property type="entry name" value="NAD(P)-binding Rossmann-like Domain"/>
    <property type="match status" value="1"/>
</dbReference>
<dbReference type="InterPro" id="IPR036291">
    <property type="entry name" value="NAD(P)-bd_dom_sf"/>
</dbReference>
<protein>
    <submittedName>
        <fullName evidence="3">NAD-dependent epimerase/dehydratase family protein</fullName>
    </submittedName>
</protein>
<proteinExistence type="predicted"/>
<dbReference type="PANTHER" id="PTHR48079">
    <property type="entry name" value="PROTEIN YEEZ"/>
    <property type="match status" value="1"/>
</dbReference>
<gene>
    <name evidence="3" type="ORF">FSW04_19515</name>
</gene>
<dbReference type="GO" id="GO:0004029">
    <property type="term" value="F:aldehyde dehydrogenase (NAD+) activity"/>
    <property type="evidence" value="ECO:0007669"/>
    <property type="project" value="TreeGrafter"/>
</dbReference>
<dbReference type="Pfam" id="PF01370">
    <property type="entry name" value="Epimerase"/>
    <property type="match status" value="1"/>
</dbReference>
<name>A0A5B8U8T2_9ACTN</name>
<dbReference type="AlphaFoldDB" id="A0A5B8U8T2"/>
<accession>A0A5B8U8T2</accession>
<dbReference type="KEGG" id="bsol:FSW04_19515"/>
<feature type="compositionally biased region" description="Basic and acidic residues" evidence="1">
    <location>
        <begin position="1"/>
        <end position="11"/>
    </location>
</feature>
<organism evidence="3 4">
    <name type="scientific">Baekduia soli</name>
    <dbReference type="NCBI Taxonomy" id="496014"/>
    <lineage>
        <taxon>Bacteria</taxon>
        <taxon>Bacillati</taxon>
        <taxon>Actinomycetota</taxon>
        <taxon>Thermoleophilia</taxon>
        <taxon>Solirubrobacterales</taxon>
        <taxon>Baekduiaceae</taxon>
        <taxon>Baekduia</taxon>
    </lineage>
</organism>
<dbReference type="Proteomes" id="UP000321805">
    <property type="component" value="Chromosome"/>
</dbReference>
<dbReference type="OrthoDB" id="3174087at2"/>
<evidence type="ECO:0000313" key="3">
    <source>
        <dbReference type="EMBL" id="QEC49543.1"/>
    </source>
</evidence>
<reference evidence="3 4" key="1">
    <citation type="journal article" date="2018" name="J. Microbiol.">
        <title>Baekduia soli gen. nov., sp. nov., a novel bacterium isolated from the soil of Baekdu Mountain and proposal of a novel family name, Baekduiaceae fam. nov.</title>
        <authorList>
            <person name="An D.S."/>
            <person name="Siddiqi M.Z."/>
            <person name="Kim K.H."/>
            <person name="Yu H.S."/>
            <person name="Im W.T."/>
        </authorList>
    </citation>
    <scope>NUCLEOTIDE SEQUENCE [LARGE SCALE GENOMIC DNA]</scope>
    <source>
        <strain evidence="3 4">BR7-21</strain>
    </source>
</reference>